<sequence>MGRNELRWRIGMIETGALFRSIIFVELETLGTCLLLICIVPKGQLRLETRNRQVGNCVAPSSAARHVGSKAPHLTSVLAFRSPFYPRAACPSTCAASDKNLKTVRRDDEAPDSIAAVGKEDRKRRLSLAPVILIPRRNPPAMGEDLVTTLSMENGGHHGPCTLLSMDPAGHLAVPDDRAGGVMVQALPGGAVGARAHAVSPSGAPPPDINQPWQTDLCDMLGVGLGPQVYSAEAVISGAPKVVNRKAAKRSDSIWGAWFFFTFYFKPLLSDKCKHKVVRDASGVSGYEKSDLLLDMFLVQHDMENMYMWVFKERPENALGKMQLRSYMNGHQRPGEPQFPFSVDRGFVRSHRMQRKHYRGLSNPQCIHGIELVRSPNLAGLTDADLRRWAELTGRDANFVIPQEASDFGTWRTMPNSDLELERPHPAMKSNGTQNQKKLLNGSCLNLSSPSNHSEEDGMDLSPVSSKRRKEGFPHAMDEEGFLPLNTCTEKTQQDVEMHSVVQPSWLHEFTGVMTKAFGPVTAAKSIYEDDKGYLIMVSLPFVDQQRVKVSWRNSLTHGIVKIICTSTARMLHIRRHGRAFKLADPSPEHCPPGDFIREIPLATRIPEDAKLEAYFDEAASVLEIMVPKRGNEPEEHEVRVSLRPPQFGAHELLLT</sequence>
<dbReference type="Gene3D" id="2.60.40.790">
    <property type="match status" value="1"/>
</dbReference>
<evidence type="ECO:0000259" key="2">
    <source>
        <dbReference type="Pfam" id="PF26144"/>
    </source>
</evidence>
<evidence type="ECO:0000259" key="3">
    <source>
        <dbReference type="Pfam" id="PF26145"/>
    </source>
</evidence>
<evidence type="ECO:0000256" key="1">
    <source>
        <dbReference type="SAM" id="MobiDB-lite"/>
    </source>
</evidence>
<dbReference type="PANTHER" id="PTHR33981:SF18">
    <property type="entry name" value="OS01G0840200 PROTEIN"/>
    <property type="match status" value="1"/>
</dbReference>
<dbReference type="Pfam" id="PF26145">
    <property type="entry name" value="DUF8041"/>
    <property type="match status" value="1"/>
</dbReference>
<feature type="domain" description="DUF8041" evidence="3">
    <location>
        <begin position="246"/>
        <end position="412"/>
    </location>
</feature>
<dbReference type="EMBL" id="BQKI01000004">
    <property type="protein sequence ID" value="GJM92607.1"/>
    <property type="molecule type" value="Genomic_DNA"/>
</dbReference>
<dbReference type="Pfam" id="PF26144">
    <property type="entry name" value="ACL_Hsps-like"/>
    <property type="match status" value="1"/>
</dbReference>
<feature type="compositionally biased region" description="Polar residues" evidence="1">
    <location>
        <begin position="442"/>
        <end position="452"/>
    </location>
</feature>
<feature type="domain" description="Hsps-like putative alpha-crystallin-like" evidence="2">
    <location>
        <begin position="521"/>
        <end position="629"/>
    </location>
</feature>
<evidence type="ECO:0000313" key="5">
    <source>
        <dbReference type="Proteomes" id="UP001054889"/>
    </source>
</evidence>
<dbReference type="InterPro" id="IPR058354">
    <property type="entry name" value="DUF8041"/>
</dbReference>
<evidence type="ECO:0008006" key="6">
    <source>
        <dbReference type="Google" id="ProtNLM"/>
    </source>
</evidence>
<organism evidence="4 5">
    <name type="scientific">Eleusine coracana subsp. coracana</name>
    <dbReference type="NCBI Taxonomy" id="191504"/>
    <lineage>
        <taxon>Eukaryota</taxon>
        <taxon>Viridiplantae</taxon>
        <taxon>Streptophyta</taxon>
        <taxon>Embryophyta</taxon>
        <taxon>Tracheophyta</taxon>
        <taxon>Spermatophyta</taxon>
        <taxon>Magnoliopsida</taxon>
        <taxon>Liliopsida</taxon>
        <taxon>Poales</taxon>
        <taxon>Poaceae</taxon>
        <taxon>PACMAD clade</taxon>
        <taxon>Chloridoideae</taxon>
        <taxon>Cynodonteae</taxon>
        <taxon>Eleusininae</taxon>
        <taxon>Eleusine</taxon>
    </lineage>
</organism>
<dbReference type="Proteomes" id="UP001054889">
    <property type="component" value="Unassembled WGS sequence"/>
</dbReference>
<dbReference type="PANTHER" id="PTHR33981">
    <property type="entry name" value="EXPRESSED PROTEIN"/>
    <property type="match status" value="1"/>
</dbReference>
<dbReference type="InterPro" id="IPR008978">
    <property type="entry name" value="HSP20-like_chaperone"/>
</dbReference>
<proteinExistence type="predicted"/>
<evidence type="ECO:0000313" key="4">
    <source>
        <dbReference type="EMBL" id="GJM92607.1"/>
    </source>
</evidence>
<comment type="caution">
    <text evidence="4">The sequence shown here is derived from an EMBL/GenBank/DDBJ whole genome shotgun (WGS) entry which is preliminary data.</text>
</comment>
<dbReference type="AlphaFoldDB" id="A0AAV5C4B6"/>
<keyword evidence="5" id="KW-1185">Reference proteome</keyword>
<accession>A0AAV5C4B6</accession>
<feature type="region of interest" description="Disordered" evidence="1">
    <location>
        <begin position="442"/>
        <end position="468"/>
    </location>
</feature>
<reference evidence="4" key="2">
    <citation type="submission" date="2021-12" db="EMBL/GenBank/DDBJ databases">
        <title>Resequencing data analysis of finger millet.</title>
        <authorList>
            <person name="Hatakeyama M."/>
            <person name="Aluri S."/>
            <person name="Balachadran M.T."/>
            <person name="Sivarajan S.R."/>
            <person name="Poveda L."/>
            <person name="Shimizu-Inatsugi R."/>
            <person name="Schlapbach R."/>
            <person name="Sreeman S.M."/>
            <person name="Shimizu K.K."/>
        </authorList>
    </citation>
    <scope>NUCLEOTIDE SEQUENCE</scope>
</reference>
<dbReference type="CDD" id="cd06464">
    <property type="entry name" value="ACD_sHsps-like"/>
    <property type="match status" value="1"/>
</dbReference>
<reference evidence="4" key="1">
    <citation type="journal article" date="2018" name="DNA Res.">
        <title>Multiple hybrid de novo genome assembly of finger millet, an orphan allotetraploid crop.</title>
        <authorList>
            <person name="Hatakeyama M."/>
            <person name="Aluri S."/>
            <person name="Balachadran M.T."/>
            <person name="Sivarajan S.R."/>
            <person name="Patrignani A."/>
            <person name="Gruter S."/>
            <person name="Poveda L."/>
            <person name="Shimizu-Inatsugi R."/>
            <person name="Baeten J."/>
            <person name="Francoijs K.J."/>
            <person name="Nataraja K.N."/>
            <person name="Reddy Y.A.N."/>
            <person name="Phadnis S."/>
            <person name="Ravikumar R.L."/>
            <person name="Schlapbach R."/>
            <person name="Sreeman S.M."/>
            <person name="Shimizu K.K."/>
        </authorList>
    </citation>
    <scope>NUCLEOTIDE SEQUENCE</scope>
</reference>
<dbReference type="InterPro" id="IPR058937">
    <property type="entry name" value="ACL_Hsps-like_put"/>
</dbReference>
<gene>
    <name evidence="4" type="primary">ga09092</name>
    <name evidence="4" type="ORF">PR202_ga09092</name>
</gene>
<name>A0AAV5C4B6_ELECO</name>
<protein>
    <recommendedName>
        <fullName evidence="6">HSP20-like chaperones superfamily protein</fullName>
    </recommendedName>
</protein>